<organism evidence="1 2">
    <name type="scientific">Mycolicibacterium insubricum</name>
    <dbReference type="NCBI Taxonomy" id="444597"/>
    <lineage>
        <taxon>Bacteria</taxon>
        <taxon>Bacillati</taxon>
        <taxon>Actinomycetota</taxon>
        <taxon>Actinomycetes</taxon>
        <taxon>Mycobacteriales</taxon>
        <taxon>Mycobacteriaceae</taxon>
        <taxon>Mycolicibacterium</taxon>
    </lineage>
</organism>
<keyword evidence="2" id="KW-1185">Reference proteome</keyword>
<dbReference type="SUPFAM" id="SSF140453">
    <property type="entry name" value="EsxAB dimer-like"/>
    <property type="match status" value="1"/>
</dbReference>
<dbReference type="EMBL" id="MVHS01000010">
    <property type="protein sequence ID" value="ORA72044.1"/>
    <property type="molecule type" value="Genomic_DNA"/>
</dbReference>
<dbReference type="InterPro" id="IPR036689">
    <property type="entry name" value="ESAT-6-like_sf"/>
</dbReference>
<comment type="caution">
    <text evidence="1">The sequence shown here is derived from an EMBL/GenBank/DDBJ whole genome shotgun (WGS) entry which is preliminary data.</text>
</comment>
<protein>
    <recommendedName>
        <fullName evidence="3">Secretion protein</fullName>
    </recommendedName>
</protein>
<sequence length="77" mass="7996">MQHGVGLADISGDVEAKTNALVADFQGIGADGFFLHQQELLRALKHLAETVGNHGGAVQTVCDSAAITDQTVANFFG</sequence>
<proteinExistence type="predicted"/>
<reference evidence="1 2" key="1">
    <citation type="submission" date="2016-12" db="EMBL/GenBank/DDBJ databases">
        <title>The new phylogeny of genus Mycobacterium.</title>
        <authorList>
            <person name="Tortoli E."/>
            <person name="Trovato A."/>
            <person name="Cirillo D.M."/>
        </authorList>
    </citation>
    <scope>NUCLEOTIDE SEQUENCE [LARGE SCALE GENOMIC DNA]</scope>
    <source>
        <strain evidence="1 2">DSM 45130</strain>
    </source>
</reference>
<gene>
    <name evidence="1" type="ORF">BST26_06500</name>
</gene>
<name>A0A1X0DI26_9MYCO</name>
<evidence type="ECO:0000313" key="2">
    <source>
        <dbReference type="Proteomes" id="UP000192801"/>
    </source>
</evidence>
<dbReference type="STRING" id="444597.BST26_06500"/>
<accession>A0A1X0DI26</accession>
<evidence type="ECO:0000313" key="1">
    <source>
        <dbReference type="EMBL" id="ORA72044.1"/>
    </source>
</evidence>
<dbReference type="Proteomes" id="UP000192801">
    <property type="component" value="Unassembled WGS sequence"/>
</dbReference>
<dbReference type="AlphaFoldDB" id="A0A1X0DI26"/>
<evidence type="ECO:0008006" key="3">
    <source>
        <dbReference type="Google" id="ProtNLM"/>
    </source>
</evidence>